<accession>A0ABU7FZC8</accession>
<gene>
    <name evidence="4" type="ORF">SNR37_000079</name>
</gene>
<reference evidence="4 5" key="2">
    <citation type="submission" date="2023-12" db="EMBL/GenBank/DDBJ databases">
        <authorList>
            <consortium name="Cladostephus spongiosus"/>
            <person name="Lorente B."/>
            <person name="Cabral C."/>
            <person name="Frias J."/>
            <person name="Faria J."/>
            <person name="Toubarro D."/>
        </authorList>
    </citation>
    <scope>NUCLEOTIDE SEQUENCE [LARGE SCALE GENOMIC DNA]</scope>
    <source>
        <strain evidence="4 5">ZMCS4</strain>
    </source>
</reference>
<proteinExistence type="predicted"/>
<dbReference type="RefSeq" id="WP_329773621.1">
    <property type="nucleotide sequence ID" value="NZ_JAYDYW010000001.1"/>
</dbReference>
<evidence type="ECO:0000256" key="1">
    <source>
        <dbReference type="ARBA" id="ARBA00022679"/>
    </source>
</evidence>
<evidence type="ECO:0000313" key="5">
    <source>
        <dbReference type="Proteomes" id="UP001310248"/>
    </source>
</evidence>
<dbReference type="PANTHER" id="PTHR43584:SF8">
    <property type="entry name" value="N-ACETYLMURAMATE ALPHA-1-PHOSPHATE URIDYLYLTRANSFERASE"/>
    <property type="match status" value="1"/>
</dbReference>
<name>A0ABU7FZC8_9ALTE</name>
<dbReference type="InterPro" id="IPR029044">
    <property type="entry name" value="Nucleotide-diphossugar_trans"/>
</dbReference>
<organism evidence="4 5">
    <name type="scientific">Agarivorans aestuarii</name>
    <dbReference type="NCBI Taxonomy" id="1563703"/>
    <lineage>
        <taxon>Bacteria</taxon>
        <taxon>Pseudomonadati</taxon>
        <taxon>Pseudomonadota</taxon>
        <taxon>Gammaproteobacteria</taxon>
        <taxon>Alteromonadales</taxon>
        <taxon>Alteromonadaceae</taxon>
        <taxon>Agarivorans</taxon>
    </lineage>
</organism>
<dbReference type="EMBL" id="JAYDYW010000001">
    <property type="protein sequence ID" value="MEE1672311.1"/>
    <property type="molecule type" value="Genomic_DNA"/>
</dbReference>
<dbReference type="InterPro" id="IPR054790">
    <property type="entry name" value="MurU"/>
</dbReference>
<keyword evidence="1" id="KW-0808">Transferase</keyword>
<dbReference type="Gene3D" id="3.90.550.10">
    <property type="entry name" value="Spore Coat Polysaccharide Biosynthesis Protein SpsA, Chain A"/>
    <property type="match status" value="1"/>
</dbReference>
<comment type="caution">
    <text evidence="4">The sequence shown here is derived from an EMBL/GenBank/DDBJ whole genome shotgun (WGS) entry which is preliminary data.</text>
</comment>
<protein>
    <submittedName>
        <fullName evidence="4">Nucleotidyltransferase family protein</fullName>
    </submittedName>
</protein>
<reference evidence="5" key="1">
    <citation type="submission" date="2023-07" db="EMBL/GenBank/DDBJ databases">
        <title>Draft genome sequence of Agarivorans aestuarii strain ZMCS4, a CAZymes producing bacteria isolated from the marine brown algae Clodostephus spongiosus.</title>
        <authorList>
            <person name="Lorente B."/>
            <person name="Cabral C."/>
            <person name="Frias J."/>
            <person name="Faria J."/>
            <person name="Toubarro D."/>
        </authorList>
    </citation>
    <scope>NUCLEOTIDE SEQUENCE [LARGE SCALE GENOMIC DNA]</scope>
    <source>
        <strain evidence="5">ZMCS4</strain>
    </source>
</reference>
<dbReference type="Proteomes" id="UP001310248">
    <property type="component" value="Unassembled WGS sequence"/>
</dbReference>
<dbReference type="SUPFAM" id="SSF53448">
    <property type="entry name" value="Nucleotide-diphospho-sugar transferases"/>
    <property type="match status" value="1"/>
</dbReference>
<dbReference type="CDD" id="cd06422">
    <property type="entry name" value="NTP_transferase_like_1"/>
    <property type="match status" value="1"/>
</dbReference>
<dbReference type="InterPro" id="IPR005835">
    <property type="entry name" value="NTP_transferase_dom"/>
</dbReference>
<feature type="domain" description="Nucleotidyl transferase" evidence="3">
    <location>
        <begin position="7"/>
        <end position="130"/>
    </location>
</feature>
<dbReference type="InterPro" id="IPR050065">
    <property type="entry name" value="GlmU-like"/>
</dbReference>
<evidence type="ECO:0000256" key="2">
    <source>
        <dbReference type="ARBA" id="ARBA00022695"/>
    </source>
</evidence>
<evidence type="ECO:0000259" key="3">
    <source>
        <dbReference type="Pfam" id="PF00483"/>
    </source>
</evidence>
<evidence type="ECO:0000313" key="4">
    <source>
        <dbReference type="EMBL" id="MEE1672311.1"/>
    </source>
</evidence>
<dbReference type="NCBIfam" id="NF045761">
    <property type="entry name" value="NAMPUrTaseMurU"/>
    <property type="match status" value="1"/>
</dbReference>
<keyword evidence="2" id="KW-0548">Nucleotidyltransferase</keyword>
<dbReference type="Pfam" id="PF00483">
    <property type="entry name" value="NTP_transferase"/>
    <property type="match status" value="1"/>
</dbReference>
<sequence>MSQIRTAMILAAGRGERMRPLTDNCPKPLLKVAGKALINWHIDKLVTAGITRIVINTAYLGEMIEAHLGNGEQWGIDILYSHETSALETAGGIFKALPIIASEQFLVINGDVWNDWDYQAICQTSQAECDAHLYLVANPSHNLQGDFSLEHGKVVDKPEFTFSGVAIYHQGFFQGLPSGKQALAPLLRAAMAKQRVSGQLQAGQWVDVGTPQRLQSLEQQLTNIRD</sequence>
<dbReference type="PANTHER" id="PTHR43584">
    <property type="entry name" value="NUCLEOTIDYL TRANSFERASE"/>
    <property type="match status" value="1"/>
</dbReference>
<keyword evidence="5" id="KW-1185">Reference proteome</keyword>